<feature type="domain" description="HNH" evidence="1">
    <location>
        <begin position="56"/>
        <end position="106"/>
    </location>
</feature>
<accession>A0A6L5I1H2</accession>
<gene>
    <name evidence="2" type="ORF">GHO27_28075</name>
</gene>
<dbReference type="GO" id="GO:0008270">
    <property type="term" value="F:zinc ion binding"/>
    <property type="evidence" value="ECO:0007669"/>
    <property type="project" value="InterPro"/>
</dbReference>
<evidence type="ECO:0000313" key="2">
    <source>
        <dbReference type="EMBL" id="MQU09502.1"/>
    </source>
</evidence>
<protein>
    <submittedName>
        <fullName evidence="2">HNH endonuclease</fullName>
    </submittedName>
</protein>
<dbReference type="InterPro" id="IPR002711">
    <property type="entry name" value="HNH"/>
</dbReference>
<keyword evidence="2" id="KW-0540">Nuclease</keyword>
<comment type="caution">
    <text evidence="2">The sequence shown here is derived from an EMBL/GenBank/DDBJ whole genome shotgun (WGS) entry which is preliminary data.</text>
</comment>
<dbReference type="GO" id="GO:0003676">
    <property type="term" value="F:nucleic acid binding"/>
    <property type="evidence" value="ECO:0007669"/>
    <property type="project" value="InterPro"/>
</dbReference>
<reference evidence="2 3" key="1">
    <citation type="submission" date="2019-10" db="EMBL/GenBank/DDBJ databases">
        <title>Evaluation of single-gene subtyping targets for Pseudomonas.</title>
        <authorList>
            <person name="Reichler S.J."/>
            <person name="Orsi R.H."/>
            <person name="Wiedmann M."/>
            <person name="Martin N.H."/>
            <person name="Murphy S.I."/>
        </authorList>
    </citation>
    <scope>NUCLEOTIDE SEQUENCE [LARGE SCALE GENOMIC DNA]</scope>
    <source>
        <strain evidence="2 3">FSL R10-1637</strain>
    </source>
</reference>
<dbReference type="Gene3D" id="1.10.30.50">
    <property type="match status" value="1"/>
</dbReference>
<keyword evidence="2" id="KW-0255">Endonuclease</keyword>
<dbReference type="GO" id="GO:0004519">
    <property type="term" value="F:endonuclease activity"/>
    <property type="evidence" value="ECO:0007669"/>
    <property type="project" value="UniProtKB-KW"/>
</dbReference>
<dbReference type="RefSeq" id="WP_153376272.1">
    <property type="nucleotide sequence ID" value="NZ_WIVU01000137.1"/>
</dbReference>
<evidence type="ECO:0000259" key="1">
    <source>
        <dbReference type="Pfam" id="PF01844"/>
    </source>
</evidence>
<sequence>MPTLNNAVTLSEEAQGLIQAKINTEGFSHENWGDDDLLPVRREIREFYRNAQRLICVYCLGPVSNRSAAGAPIEHIVPKSQHLGFMFEPKNLCVICPDCNEYKSKRETLADPILVASRVNYPNNSNLFRIVHPHFDDYDEHIVKCERLYVECSDKGGYTIYACNLNRFFRRFGRCEELVNDVALVQQSERFYDEGIVELQL</sequence>
<dbReference type="EMBL" id="WIVU01000137">
    <property type="protein sequence ID" value="MQU09502.1"/>
    <property type="molecule type" value="Genomic_DNA"/>
</dbReference>
<dbReference type="AlphaFoldDB" id="A0A6L5I1H2"/>
<proteinExistence type="predicted"/>
<dbReference type="Proteomes" id="UP000478064">
    <property type="component" value="Unassembled WGS sequence"/>
</dbReference>
<keyword evidence="2" id="KW-0378">Hydrolase</keyword>
<organism evidence="2 3">
    <name type="scientific">Pseudomonas helleri</name>
    <dbReference type="NCBI Taxonomy" id="1608996"/>
    <lineage>
        <taxon>Bacteria</taxon>
        <taxon>Pseudomonadati</taxon>
        <taxon>Pseudomonadota</taxon>
        <taxon>Gammaproteobacteria</taxon>
        <taxon>Pseudomonadales</taxon>
        <taxon>Pseudomonadaceae</taxon>
        <taxon>Pseudomonas</taxon>
    </lineage>
</organism>
<name>A0A6L5I1H2_9PSED</name>
<evidence type="ECO:0000313" key="3">
    <source>
        <dbReference type="Proteomes" id="UP000478064"/>
    </source>
</evidence>
<dbReference type="Pfam" id="PF01844">
    <property type="entry name" value="HNH"/>
    <property type="match status" value="1"/>
</dbReference>